<evidence type="ECO:0000313" key="6">
    <source>
        <dbReference type="Proteomes" id="UP001595621"/>
    </source>
</evidence>
<keyword evidence="6" id="KW-1185">Reference proteome</keyword>
<dbReference type="Pfam" id="PF18911">
    <property type="entry name" value="PKD_4"/>
    <property type="match status" value="1"/>
</dbReference>
<evidence type="ECO:0000259" key="4">
    <source>
        <dbReference type="PROSITE" id="PS51762"/>
    </source>
</evidence>
<dbReference type="RefSeq" id="WP_248936617.1">
    <property type="nucleotide sequence ID" value="NZ_JAKILF010000005.1"/>
</dbReference>
<dbReference type="EMBL" id="JBHRTD010000001">
    <property type="protein sequence ID" value="MFC3136837.1"/>
    <property type="molecule type" value="Genomic_DNA"/>
</dbReference>
<dbReference type="InterPro" id="IPR050546">
    <property type="entry name" value="Glycosyl_Hydrlase_16"/>
</dbReference>
<dbReference type="PROSITE" id="PS51762">
    <property type="entry name" value="GH16_2"/>
    <property type="match status" value="1"/>
</dbReference>
<name>A0ABV7GAJ8_9GAMM</name>
<dbReference type="PANTHER" id="PTHR10963">
    <property type="entry name" value="GLYCOSYL HYDROLASE-RELATED"/>
    <property type="match status" value="1"/>
</dbReference>
<dbReference type="CDD" id="cd08023">
    <property type="entry name" value="GH16_laminarinase_like"/>
    <property type="match status" value="1"/>
</dbReference>
<evidence type="ECO:0000259" key="3">
    <source>
        <dbReference type="PROSITE" id="PS50093"/>
    </source>
</evidence>
<evidence type="ECO:0000256" key="1">
    <source>
        <dbReference type="ARBA" id="ARBA00006865"/>
    </source>
</evidence>
<reference evidence="6" key="1">
    <citation type="journal article" date="2019" name="Int. J. Syst. Evol. Microbiol.">
        <title>The Global Catalogue of Microorganisms (GCM) 10K type strain sequencing project: providing services to taxonomists for standard genome sequencing and annotation.</title>
        <authorList>
            <consortium name="The Broad Institute Genomics Platform"/>
            <consortium name="The Broad Institute Genome Sequencing Center for Infectious Disease"/>
            <person name="Wu L."/>
            <person name="Ma J."/>
        </authorList>
    </citation>
    <scope>NUCLEOTIDE SEQUENCE [LARGE SCALE GENOMIC DNA]</scope>
    <source>
        <strain evidence="6">KCTC 52277</strain>
    </source>
</reference>
<feature type="domain" description="PKD" evidence="3">
    <location>
        <begin position="515"/>
        <end position="597"/>
    </location>
</feature>
<dbReference type="InterPro" id="IPR035986">
    <property type="entry name" value="PKD_dom_sf"/>
</dbReference>
<dbReference type="Proteomes" id="UP001595621">
    <property type="component" value="Unassembled WGS sequence"/>
</dbReference>
<comment type="similarity">
    <text evidence="1">Belongs to the glycosyl hydrolase 16 family.</text>
</comment>
<organism evidence="5 6">
    <name type="scientific">Shewanella submarina</name>
    <dbReference type="NCBI Taxonomy" id="2016376"/>
    <lineage>
        <taxon>Bacteria</taxon>
        <taxon>Pseudomonadati</taxon>
        <taxon>Pseudomonadota</taxon>
        <taxon>Gammaproteobacteria</taxon>
        <taxon>Alteromonadales</taxon>
        <taxon>Shewanellaceae</taxon>
        <taxon>Shewanella</taxon>
    </lineage>
</organism>
<dbReference type="InterPro" id="IPR022409">
    <property type="entry name" value="PKD/Chitinase_dom"/>
</dbReference>
<dbReference type="InterPro" id="IPR045829">
    <property type="entry name" value="PKD_6"/>
</dbReference>
<comment type="caution">
    <text evidence="5">The sequence shown here is derived from an EMBL/GenBank/DDBJ whole genome shotgun (WGS) entry which is preliminary data.</text>
</comment>
<dbReference type="SUPFAM" id="SSF49899">
    <property type="entry name" value="Concanavalin A-like lectins/glucanases"/>
    <property type="match status" value="1"/>
</dbReference>
<accession>A0ABV7GAJ8</accession>
<dbReference type="PANTHER" id="PTHR10963:SF55">
    <property type="entry name" value="GLYCOSIDE HYDROLASE FAMILY 16 PROTEIN"/>
    <property type="match status" value="1"/>
</dbReference>
<dbReference type="Gene3D" id="2.60.120.200">
    <property type="match status" value="1"/>
</dbReference>
<keyword evidence="2" id="KW-0732">Signal</keyword>
<feature type="chain" id="PRO_5047420420" evidence="2">
    <location>
        <begin position="24"/>
        <end position="704"/>
    </location>
</feature>
<dbReference type="Pfam" id="PF19408">
    <property type="entry name" value="PKD_6"/>
    <property type="match status" value="1"/>
</dbReference>
<dbReference type="InterPro" id="IPR000757">
    <property type="entry name" value="Beta-glucanase-like"/>
</dbReference>
<sequence>MINTRYKLAGLAVLAAVSTQLQAEQCQQLVWSDDFNGNSLDTNSWEAMLGDGCAEGICGWGNNEEQWYLAENATVSNGVLSITAKQQRNRGSKYSSARLRTANMPGSGEWLHGRFEAKIKLPAGQGLWPAFWMLPTDPAEGWPMSGEIDIVESTGQASMFAHGTIHYGEPWPNNAFSGGHILSQPGPWSDDFHTFAVEWEPGEMRWYLDDLLYSVKTPDDIGNAAWWRFDENNFHLILNLAVGGTWGGTPDDSIFPVSMEVDHVRVFDSGQPYLIGSNIVSANEVVSFEVAGETGTGGQYQWQVPQGAVISGSGSRVDIDFSNAQSGDVSVSVTNSCGTRQLTTGVFVEPQLPTKTMLDDFDQQRVLNYTSSNGDFSIQNGTLVYTRDGASQYDVIAADTNAISGVEQLITGDSAFTIDVNNTDSSLVGKTLLIQLEDSSVATPDNYPNGRHSKYEAQVEHANGWQTLRFRLTDRIDSLVGHDQVNSFILLIDPNAFTADTYVIDNIKQLGQSGENQAPVANFTSDCNGLGCSFDASSSSDSDGSVTGFQWEFGDGATGSGINASHNYSAAGSYQVTLTVTDDQGASAQITQNVTVTDPDAVADSIYVSNVVTEAIGAGGGQKFGQSQVTVLNNLQQPIVGVTVAGNFSGSWNESQIATTDANGVAVLTTSSSLKGKVSVQFCVASISGASLPLDEGSSQSLCN</sequence>
<gene>
    <name evidence="5" type="ORF">ACFOE0_01335</name>
</gene>
<dbReference type="InterPro" id="IPR013320">
    <property type="entry name" value="ConA-like_dom_sf"/>
</dbReference>
<proteinExistence type="inferred from homology"/>
<dbReference type="InterPro" id="IPR008964">
    <property type="entry name" value="Invasin/intimin_cell_adhesion"/>
</dbReference>
<dbReference type="SUPFAM" id="SSF49373">
    <property type="entry name" value="Invasin/intimin cell-adhesion fragments"/>
    <property type="match status" value="1"/>
</dbReference>
<dbReference type="Pfam" id="PF00722">
    <property type="entry name" value="Glyco_hydro_16"/>
    <property type="match status" value="1"/>
</dbReference>
<evidence type="ECO:0000256" key="2">
    <source>
        <dbReference type="SAM" id="SignalP"/>
    </source>
</evidence>
<dbReference type="PROSITE" id="PS50093">
    <property type="entry name" value="PKD"/>
    <property type="match status" value="1"/>
</dbReference>
<feature type="signal peptide" evidence="2">
    <location>
        <begin position="1"/>
        <end position="23"/>
    </location>
</feature>
<evidence type="ECO:0000313" key="5">
    <source>
        <dbReference type="EMBL" id="MFC3136837.1"/>
    </source>
</evidence>
<protein>
    <submittedName>
        <fullName evidence="5">PKD domain-containing protein</fullName>
    </submittedName>
</protein>
<dbReference type="InterPro" id="IPR013783">
    <property type="entry name" value="Ig-like_fold"/>
</dbReference>
<dbReference type="Gene3D" id="2.60.40.10">
    <property type="entry name" value="Immunoglobulins"/>
    <property type="match status" value="1"/>
</dbReference>
<dbReference type="InterPro" id="IPR000601">
    <property type="entry name" value="PKD_dom"/>
</dbReference>
<dbReference type="SMART" id="SM00089">
    <property type="entry name" value="PKD"/>
    <property type="match status" value="1"/>
</dbReference>
<dbReference type="CDD" id="cd00146">
    <property type="entry name" value="PKD"/>
    <property type="match status" value="1"/>
</dbReference>
<feature type="domain" description="GH16" evidence="4">
    <location>
        <begin position="20"/>
        <end position="272"/>
    </location>
</feature>
<dbReference type="SUPFAM" id="SSF49299">
    <property type="entry name" value="PKD domain"/>
    <property type="match status" value="1"/>
</dbReference>